<keyword evidence="3" id="KW-1185">Reference proteome</keyword>
<evidence type="ECO:0008006" key="4">
    <source>
        <dbReference type="Google" id="ProtNLM"/>
    </source>
</evidence>
<dbReference type="EMBL" id="AFEU01000001">
    <property type="protein sequence ID" value="EIJ81755.1"/>
    <property type="molecule type" value="Genomic_DNA"/>
</dbReference>
<proteinExistence type="predicted"/>
<dbReference type="GO" id="GO:0005886">
    <property type="term" value="C:plasma membrane"/>
    <property type="evidence" value="ECO:0007669"/>
    <property type="project" value="TreeGrafter"/>
</dbReference>
<dbReference type="RefSeq" id="WP_003350500.1">
    <property type="nucleotide sequence ID" value="NZ_AFEU01000001.1"/>
</dbReference>
<name>I3E5I4_BACMT</name>
<feature type="transmembrane region" description="Helical" evidence="1">
    <location>
        <begin position="399"/>
        <end position="422"/>
    </location>
</feature>
<dbReference type="AlphaFoldDB" id="I3E5I4"/>
<dbReference type="Proteomes" id="UP000010523">
    <property type="component" value="Unassembled WGS sequence"/>
</dbReference>
<sequence>MMSKKLKQPKKSKLLASFSLVVMGSGFVATIPFQGSFLGGLLQGGFEAGLVGGLADWFAVTALFRHPMGLPIPHTALLPKNRQRMTNALVSTLENDWLSKESIRNKIKQINFTEKILSVLEKEIYSDSIKKSAMSLAAQLISHINVEKITPYIEKEIKSSFHSIEMSTVLHTAINQILIHGYDEKALDFLLGKAEEWIRKGDTKIQLGNMAIRALDNIELDGFLQFALKSFQNLLNEEKLGSILQNILLSVVSRLRKVDDTNRKVLLLHIRTELKNIQNNKKLLEEIEKWKGQLIADWKPAEKINEILQNTQQKALAFVQDSEFIDSYLLPFSTRFLNNLKEDKEKITNIENWIQKQFSNLLEENHSKIGKLVQENLDKLDDETLIHMMENNIGKDLQWIRVNGAVCGFIIGIFLTVIKALIY</sequence>
<dbReference type="Pfam" id="PF04286">
    <property type="entry name" value="DUF445"/>
    <property type="match status" value="1"/>
</dbReference>
<dbReference type="OrthoDB" id="9769590at2"/>
<organism evidence="2 3">
    <name type="scientific">Bacillus methanolicus PB1</name>
    <dbReference type="NCBI Taxonomy" id="997296"/>
    <lineage>
        <taxon>Bacteria</taxon>
        <taxon>Bacillati</taxon>
        <taxon>Bacillota</taxon>
        <taxon>Bacilli</taxon>
        <taxon>Bacillales</taxon>
        <taxon>Bacillaceae</taxon>
        <taxon>Bacillus</taxon>
    </lineage>
</organism>
<evidence type="ECO:0000313" key="2">
    <source>
        <dbReference type="EMBL" id="EIJ81755.1"/>
    </source>
</evidence>
<keyword evidence="1" id="KW-0472">Membrane</keyword>
<dbReference type="STRING" id="997296.PB1_02410"/>
<dbReference type="PANTHER" id="PTHR38442">
    <property type="entry name" value="INNER MEMBRANE PROTEIN-RELATED"/>
    <property type="match status" value="1"/>
</dbReference>
<keyword evidence="1" id="KW-1133">Transmembrane helix</keyword>
<reference evidence="2 3" key="1">
    <citation type="journal article" date="2012" name="Appl. Environ. Microbiol.">
        <title>Genome Sequence of Thermotolerant Bacillus methanolicus: Features and Regulation Related to Methylotrophy and Production of L-Lysine and L-Glutamate from Methanol.</title>
        <authorList>
            <person name="Heggeset T.M."/>
            <person name="Krog A."/>
            <person name="Balzer S."/>
            <person name="Wentzel A."/>
            <person name="Ellingsen T.E."/>
            <person name="Brautaset T."/>
        </authorList>
    </citation>
    <scope>NUCLEOTIDE SEQUENCE [LARGE SCALE GENOMIC DNA]</scope>
    <source>
        <strain evidence="2 3">PB1</strain>
    </source>
</reference>
<dbReference type="PANTHER" id="PTHR38442:SF1">
    <property type="entry name" value="INNER MEMBRANE PROTEIN"/>
    <property type="match status" value="1"/>
</dbReference>
<evidence type="ECO:0000256" key="1">
    <source>
        <dbReference type="SAM" id="Phobius"/>
    </source>
</evidence>
<dbReference type="InterPro" id="IPR007383">
    <property type="entry name" value="DUF445"/>
</dbReference>
<dbReference type="PATRIC" id="fig|997296.3.peg.536"/>
<keyword evidence="1" id="KW-0812">Transmembrane</keyword>
<protein>
    <recommendedName>
        <fullName evidence="4">DUF445 domain-containing protein</fullName>
    </recommendedName>
</protein>
<dbReference type="eggNOG" id="COG2733">
    <property type="taxonomic scope" value="Bacteria"/>
</dbReference>
<evidence type="ECO:0000313" key="3">
    <source>
        <dbReference type="Proteomes" id="UP000010523"/>
    </source>
</evidence>
<gene>
    <name evidence="2" type="ORF">PB1_02410</name>
</gene>
<comment type="caution">
    <text evidence="2">The sequence shown here is derived from an EMBL/GenBank/DDBJ whole genome shotgun (WGS) entry which is preliminary data.</text>
</comment>
<accession>I3E5I4</accession>